<name>A0A138AJ30_9ACTN</name>
<evidence type="ECO:0000313" key="1">
    <source>
        <dbReference type="EMBL" id="KXP10402.1"/>
    </source>
</evidence>
<dbReference type="Proteomes" id="UP000070258">
    <property type="component" value="Unassembled WGS sequence"/>
</dbReference>
<organism evidence="1 2">
    <name type="scientific">Tsukamurella pseudospumae</name>
    <dbReference type="NCBI Taxonomy" id="239498"/>
    <lineage>
        <taxon>Bacteria</taxon>
        <taxon>Bacillati</taxon>
        <taxon>Actinomycetota</taxon>
        <taxon>Actinomycetes</taxon>
        <taxon>Mycobacteriales</taxon>
        <taxon>Tsukamurellaceae</taxon>
        <taxon>Tsukamurella</taxon>
    </lineage>
</organism>
<gene>
    <name evidence="1" type="ORF">AXK60_08115</name>
</gene>
<reference evidence="2" key="1">
    <citation type="submission" date="2016-02" db="EMBL/GenBank/DDBJ databases">
        <authorList>
            <person name="Wen L."/>
            <person name="He K."/>
            <person name="Yang H."/>
        </authorList>
    </citation>
    <scope>NUCLEOTIDE SEQUENCE [LARGE SCALE GENOMIC DNA]</scope>
    <source>
        <strain evidence="2">JCM 15929</strain>
    </source>
</reference>
<proteinExistence type="predicted"/>
<dbReference type="InterPro" id="IPR028994">
    <property type="entry name" value="Integrin_alpha_N"/>
</dbReference>
<accession>A0A138AJ30</accession>
<dbReference type="SUPFAM" id="SSF69318">
    <property type="entry name" value="Integrin alpha N-terminal domain"/>
    <property type="match status" value="1"/>
</dbReference>
<protein>
    <submittedName>
        <fullName evidence="1">Uncharacterized protein</fullName>
    </submittedName>
</protein>
<evidence type="ECO:0000313" key="2">
    <source>
        <dbReference type="Proteomes" id="UP000070258"/>
    </source>
</evidence>
<dbReference type="AlphaFoldDB" id="A0A138AJ30"/>
<comment type="caution">
    <text evidence="1">The sequence shown here is derived from an EMBL/GenBank/DDBJ whole genome shotgun (WGS) entry which is preliminary data.</text>
</comment>
<dbReference type="STRING" id="239498.AXK60_08115"/>
<dbReference type="EMBL" id="LSRF01000033">
    <property type="protein sequence ID" value="KXP10402.1"/>
    <property type="molecule type" value="Genomic_DNA"/>
</dbReference>
<sequence>MTSIAMAQNGSRVGGWVVNTATDTIQGSGDINGDGREELLVTSDWGLGLLSFNGRLTTLMLAPNGTRFGQWLLNTADNNFVAIADFTGAGRAQVLVTSPWGLAVLGWIGGALTTVTAIPNGIDLGGWRLDTTQDRIECVAYFDGRGVARILVNNQRGLAILGVDGSTLKAIAVVDDGADLGGWALDCHDNQLSLAADFYGYGRSDLLITGKSGIAIAGIDSGTLRTSVVVSNGTRLGQWLLNTRDNRFAIADLDGDGHDEIFVSSPWGVGVLARAGMNFESRATHPNGNALGAWTTSTSDADFIATPQTATAIILWHQHWHSAVDNTAAVLRTRGYKTIVTQSEDFGLTALRRVALTCRPSDRVFVYLATHGASARAYSDTGTEACDTHSILVGLPATDDPKGLGTEAWVDYGELRRIFERIAASGSELSVFDGSCTGGEASLAAIGQRYSALSTVAVFSPGATFTPDPSVLMNATARPASFGLWWSRQKVASLMTAQVPHRFPQKIYRNDETQINRASLFYRSAIDLYETIAGPWFFEDGRCELFKYVYGDKWSAFDHSKQAEFTVPLEQYLSNRLAPMTDLEPTIDDLRAVLTDTSIVARAAEVYAEFFPSSWQTMFGDLTWNIKTEPVRVSPWGTPIEPGRFTGTDGFHRLVRAVITGIDSLKTLCDEQIQLLRQLDVRVTPSIIHTQTVPISDPNTTRAASVLSQIEFSRAAEFEMQHIKSILRGMPRDLAGTPDYTRLVDALGELVSTEHVSLGTKDLAARIYAIQIASIPVKDHLLYELTIVEEAVSRATSRQTEPGDLVRF</sequence>